<name>A0A1F6UYL2_9BACT</name>
<keyword evidence="1" id="KW-1133">Transmembrane helix</keyword>
<dbReference type="GO" id="GO:0005886">
    <property type="term" value="C:plasma membrane"/>
    <property type="evidence" value="ECO:0007669"/>
    <property type="project" value="UniProtKB-SubCell"/>
</dbReference>
<keyword evidence="1" id="KW-1003">Cell membrane</keyword>
<feature type="transmembrane region" description="Helical" evidence="1">
    <location>
        <begin position="102"/>
        <end position="123"/>
    </location>
</feature>
<feature type="transmembrane region" description="Helical" evidence="1">
    <location>
        <begin position="164"/>
        <end position="181"/>
    </location>
</feature>
<proteinExistence type="inferred from homology"/>
<evidence type="ECO:0008006" key="4">
    <source>
        <dbReference type="Google" id="ProtNLM"/>
    </source>
</evidence>
<dbReference type="InterPro" id="IPR032818">
    <property type="entry name" value="DedA-like"/>
</dbReference>
<feature type="transmembrane region" description="Helical" evidence="1">
    <location>
        <begin position="16"/>
        <end position="40"/>
    </location>
</feature>
<organism evidence="2 3">
    <name type="scientific">Candidatus Nomurabacteria bacterium RIFCSPHIGHO2_01_FULL_40_12</name>
    <dbReference type="NCBI Taxonomy" id="1801737"/>
    <lineage>
        <taxon>Bacteria</taxon>
        <taxon>Candidatus Nomuraibacteriota</taxon>
    </lineage>
</organism>
<comment type="subcellular location">
    <subcellularLocation>
        <location evidence="1">Cell membrane</location>
        <topology evidence="1">Multi-pass membrane protein</topology>
    </subcellularLocation>
</comment>
<dbReference type="Proteomes" id="UP000177602">
    <property type="component" value="Unassembled WGS sequence"/>
</dbReference>
<comment type="caution">
    <text evidence="2">The sequence shown here is derived from an EMBL/GenBank/DDBJ whole genome shotgun (WGS) entry which is preliminary data.</text>
</comment>
<dbReference type="PANTHER" id="PTHR30353">
    <property type="entry name" value="INNER MEMBRANE PROTEIN DEDA-RELATED"/>
    <property type="match status" value="1"/>
</dbReference>
<protein>
    <recommendedName>
        <fullName evidence="4">DedA family protein</fullName>
    </recommendedName>
</protein>
<reference evidence="2 3" key="1">
    <citation type="journal article" date="2016" name="Nat. Commun.">
        <title>Thousands of microbial genomes shed light on interconnected biogeochemical processes in an aquifer system.</title>
        <authorList>
            <person name="Anantharaman K."/>
            <person name="Brown C.T."/>
            <person name="Hug L.A."/>
            <person name="Sharon I."/>
            <person name="Castelle C.J."/>
            <person name="Probst A.J."/>
            <person name="Thomas B.C."/>
            <person name="Singh A."/>
            <person name="Wilkins M.J."/>
            <person name="Karaoz U."/>
            <person name="Brodie E.L."/>
            <person name="Williams K.H."/>
            <person name="Hubbard S.S."/>
            <person name="Banfield J.F."/>
        </authorList>
    </citation>
    <scope>NUCLEOTIDE SEQUENCE [LARGE SCALE GENOMIC DNA]</scope>
</reference>
<keyword evidence="1" id="KW-0812">Transmembrane</keyword>
<evidence type="ECO:0000256" key="1">
    <source>
        <dbReference type="RuleBase" id="RU367016"/>
    </source>
</evidence>
<dbReference type="AlphaFoldDB" id="A0A1F6UYL2"/>
<dbReference type="PANTHER" id="PTHR30353:SF15">
    <property type="entry name" value="INNER MEMBRANE PROTEIN YABI"/>
    <property type="match status" value="1"/>
</dbReference>
<dbReference type="STRING" id="1801737.A2818_01160"/>
<dbReference type="EMBL" id="MFTN01000027">
    <property type="protein sequence ID" value="OGI62487.1"/>
    <property type="molecule type" value="Genomic_DNA"/>
</dbReference>
<evidence type="ECO:0000313" key="3">
    <source>
        <dbReference type="Proteomes" id="UP000177602"/>
    </source>
</evidence>
<comment type="similarity">
    <text evidence="1">Belongs to the DedA family.</text>
</comment>
<evidence type="ECO:0000313" key="2">
    <source>
        <dbReference type="EMBL" id="OGI62487.1"/>
    </source>
</evidence>
<gene>
    <name evidence="2" type="ORF">A2818_01160</name>
</gene>
<feature type="transmembrane region" description="Helical" evidence="1">
    <location>
        <begin position="52"/>
        <end position="73"/>
    </location>
</feature>
<feature type="transmembrane region" description="Helical" evidence="1">
    <location>
        <begin position="135"/>
        <end position="158"/>
    </location>
</feature>
<sequence>MNTVKLLTHLVGNYEILVYGIIFFFIIIEGEFILLITGILAHLGALDFYSTLLFVFIAGLAKTFTGYYIGILVHDKWHQTTLLKYIEKRVSSMMPHFQEKPFWSIFLSKFILVNHAVIIYAGYKKIKIKEYLRAEFCSTLIWAPGLMLLGYFFSYTAIRISHEIWRFSLIVLILITLFAIIDRLVSWAYEVFEEFYHDA</sequence>
<accession>A0A1F6UYL2</accession>
<keyword evidence="1" id="KW-0472">Membrane</keyword>